<dbReference type="Proteomes" id="UP001055658">
    <property type="component" value="Chromosome"/>
</dbReference>
<keyword evidence="1" id="KW-0805">Transcription regulation</keyword>
<evidence type="ECO:0000256" key="2">
    <source>
        <dbReference type="ARBA" id="ARBA00023125"/>
    </source>
</evidence>
<feature type="DNA-binding region" description="H-T-H motif" evidence="4">
    <location>
        <begin position="31"/>
        <end position="50"/>
    </location>
</feature>
<dbReference type="SUPFAM" id="SSF46689">
    <property type="entry name" value="Homeodomain-like"/>
    <property type="match status" value="1"/>
</dbReference>
<dbReference type="PANTHER" id="PTHR30055:SF234">
    <property type="entry name" value="HTH-TYPE TRANSCRIPTIONAL REGULATOR BETI"/>
    <property type="match status" value="1"/>
</dbReference>
<sequence>MADHLDVRIQKSQTAIMKAGMELLSKNREASFSDIARAAGVGRTTLYRLYDTREKLIKAVAIHCLEAFDKATEHLESEAESALQAFHLMFKAIFPLSAEMEFLMKLGDFDEDDPELTAIYKKQENEIATLVEYAKSEGSLSKKLPTAWVVNLTEGLLYTSWLTKNSESIDDDTLADLAFHTFCHGVAR</sequence>
<proteinExistence type="predicted"/>
<dbReference type="PROSITE" id="PS50977">
    <property type="entry name" value="HTH_TETR_2"/>
    <property type="match status" value="1"/>
</dbReference>
<evidence type="ECO:0000256" key="4">
    <source>
        <dbReference type="PROSITE-ProRule" id="PRU00335"/>
    </source>
</evidence>
<keyword evidence="3" id="KW-0804">Transcription</keyword>
<evidence type="ECO:0000259" key="5">
    <source>
        <dbReference type="PROSITE" id="PS50977"/>
    </source>
</evidence>
<name>A0ABY4VNE8_9GAMM</name>
<dbReference type="PANTHER" id="PTHR30055">
    <property type="entry name" value="HTH-TYPE TRANSCRIPTIONAL REGULATOR RUTR"/>
    <property type="match status" value="1"/>
</dbReference>
<evidence type="ECO:0000313" key="7">
    <source>
        <dbReference type="Proteomes" id="UP001055658"/>
    </source>
</evidence>
<protein>
    <submittedName>
        <fullName evidence="6">TetR/AcrR family transcriptional regulator</fullName>
    </submittedName>
</protein>
<dbReference type="InterPro" id="IPR009057">
    <property type="entry name" value="Homeodomain-like_sf"/>
</dbReference>
<keyword evidence="2 4" id="KW-0238">DNA-binding</keyword>
<dbReference type="InterPro" id="IPR050109">
    <property type="entry name" value="HTH-type_TetR-like_transc_reg"/>
</dbReference>
<dbReference type="EMBL" id="CP092418">
    <property type="protein sequence ID" value="USD23379.1"/>
    <property type="molecule type" value="Genomic_DNA"/>
</dbReference>
<gene>
    <name evidence="6" type="ORF">MJO52_09645</name>
</gene>
<dbReference type="RefSeq" id="WP_252085725.1">
    <property type="nucleotide sequence ID" value="NZ_CP092418.1"/>
</dbReference>
<reference evidence="6" key="1">
    <citation type="submission" date="2022-02" db="EMBL/GenBank/DDBJ databases">
        <title>Coral-associated bacteria.</title>
        <authorList>
            <person name="Tang K."/>
            <person name="Wang X."/>
        </authorList>
    </citation>
    <scope>NUCLEOTIDE SEQUENCE</scope>
    <source>
        <strain evidence="6">SCSIO 43006</strain>
    </source>
</reference>
<dbReference type="Pfam" id="PF00440">
    <property type="entry name" value="TetR_N"/>
    <property type="match status" value="1"/>
</dbReference>
<organism evidence="6 7">
    <name type="scientific">Microbulbifer variabilis</name>
    <dbReference type="NCBI Taxonomy" id="266805"/>
    <lineage>
        <taxon>Bacteria</taxon>
        <taxon>Pseudomonadati</taxon>
        <taxon>Pseudomonadota</taxon>
        <taxon>Gammaproteobacteria</taxon>
        <taxon>Cellvibrionales</taxon>
        <taxon>Microbulbiferaceae</taxon>
        <taxon>Microbulbifer</taxon>
    </lineage>
</organism>
<evidence type="ECO:0000256" key="3">
    <source>
        <dbReference type="ARBA" id="ARBA00023163"/>
    </source>
</evidence>
<feature type="domain" description="HTH tetR-type" evidence="5">
    <location>
        <begin position="10"/>
        <end position="68"/>
    </location>
</feature>
<keyword evidence="7" id="KW-1185">Reference proteome</keyword>
<evidence type="ECO:0000256" key="1">
    <source>
        <dbReference type="ARBA" id="ARBA00023015"/>
    </source>
</evidence>
<dbReference type="InterPro" id="IPR001647">
    <property type="entry name" value="HTH_TetR"/>
</dbReference>
<accession>A0ABY4VNE8</accession>
<dbReference type="Gene3D" id="1.10.357.10">
    <property type="entry name" value="Tetracycline Repressor, domain 2"/>
    <property type="match status" value="1"/>
</dbReference>
<evidence type="ECO:0000313" key="6">
    <source>
        <dbReference type="EMBL" id="USD23379.1"/>
    </source>
</evidence>